<reference evidence="1" key="1">
    <citation type="submission" date="2014-11" db="EMBL/GenBank/DDBJ databases">
        <authorList>
            <person name="Amaro Gonzalez C."/>
        </authorList>
    </citation>
    <scope>NUCLEOTIDE SEQUENCE</scope>
</reference>
<proteinExistence type="predicted"/>
<name>A0A0E9R0K9_ANGAN</name>
<dbReference type="AlphaFoldDB" id="A0A0E9R0K9"/>
<dbReference type="EMBL" id="GBXM01086734">
    <property type="protein sequence ID" value="JAH21843.1"/>
    <property type="molecule type" value="Transcribed_RNA"/>
</dbReference>
<sequence length="45" mass="5214">MLRIVVFNGEISSLVTFRGAHSNVVRNCFTHTNRYVCFHFVITNI</sequence>
<accession>A0A0E9R0K9</accession>
<evidence type="ECO:0000313" key="1">
    <source>
        <dbReference type="EMBL" id="JAH21843.1"/>
    </source>
</evidence>
<protein>
    <submittedName>
        <fullName evidence="1">Uncharacterized protein</fullName>
    </submittedName>
</protein>
<organism evidence="1">
    <name type="scientific">Anguilla anguilla</name>
    <name type="common">European freshwater eel</name>
    <name type="synonym">Muraena anguilla</name>
    <dbReference type="NCBI Taxonomy" id="7936"/>
    <lineage>
        <taxon>Eukaryota</taxon>
        <taxon>Metazoa</taxon>
        <taxon>Chordata</taxon>
        <taxon>Craniata</taxon>
        <taxon>Vertebrata</taxon>
        <taxon>Euteleostomi</taxon>
        <taxon>Actinopterygii</taxon>
        <taxon>Neopterygii</taxon>
        <taxon>Teleostei</taxon>
        <taxon>Anguilliformes</taxon>
        <taxon>Anguillidae</taxon>
        <taxon>Anguilla</taxon>
    </lineage>
</organism>
<reference evidence="1" key="2">
    <citation type="journal article" date="2015" name="Fish Shellfish Immunol.">
        <title>Early steps in the European eel (Anguilla anguilla)-Vibrio vulnificus interaction in the gills: Role of the RtxA13 toxin.</title>
        <authorList>
            <person name="Callol A."/>
            <person name="Pajuelo D."/>
            <person name="Ebbesson L."/>
            <person name="Teles M."/>
            <person name="MacKenzie S."/>
            <person name="Amaro C."/>
        </authorList>
    </citation>
    <scope>NUCLEOTIDE SEQUENCE</scope>
</reference>